<comment type="caution">
    <text evidence="9">The sequence shown here is derived from an EMBL/GenBank/DDBJ whole genome shotgun (WGS) entry which is preliminary data.</text>
</comment>
<comment type="cofactor">
    <cofactor evidence="1">
        <name>heme</name>
        <dbReference type="ChEBI" id="CHEBI:30413"/>
    </cofactor>
</comment>
<dbReference type="Pfam" id="PF00067">
    <property type="entry name" value="p450"/>
    <property type="match status" value="1"/>
</dbReference>
<keyword evidence="7 8" id="KW-0503">Monooxygenase</keyword>
<proteinExistence type="inferred from homology"/>
<keyword evidence="4 8" id="KW-0479">Metal-binding</keyword>
<gene>
    <name evidence="9" type="ORF">ANE_LOCUS16350</name>
</gene>
<dbReference type="InterPro" id="IPR001128">
    <property type="entry name" value="Cyt_P450"/>
</dbReference>
<protein>
    <recommendedName>
        <fullName evidence="11">Cytochrome P450</fullName>
    </recommendedName>
</protein>
<dbReference type="InterPro" id="IPR017972">
    <property type="entry name" value="Cyt_P450_CS"/>
</dbReference>
<evidence type="ECO:0000313" key="9">
    <source>
        <dbReference type="EMBL" id="VVB05906.1"/>
    </source>
</evidence>
<dbReference type="GO" id="GO:0006629">
    <property type="term" value="P:lipid metabolic process"/>
    <property type="evidence" value="ECO:0007669"/>
    <property type="project" value="UniProtKB-ARBA"/>
</dbReference>
<evidence type="ECO:0000256" key="3">
    <source>
        <dbReference type="ARBA" id="ARBA00022617"/>
    </source>
</evidence>
<keyword evidence="5 8" id="KW-0560">Oxidoreductase</keyword>
<organism evidence="9 10">
    <name type="scientific">Arabis nemorensis</name>
    <dbReference type="NCBI Taxonomy" id="586526"/>
    <lineage>
        <taxon>Eukaryota</taxon>
        <taxon>Viridiplantae</taxon>
        <taxon>Streptophyta</taxon>
        <taxon>Embryophyta</taxon>
        <taxon>Tracheophyta</taxon>
        <taxon>Spermatophyta</taxon>
        <taxon>Magnoliopsida</taxon>
        <taxon>eudicotyledons</taxon>
        <taxon>Gunneridae</taxon>
        <taxon>Pentapetalae</taxon>
        <taxon>rosids</taxon>
        <taxon>malvids</taxon>
        <taxon>Brassicales</taxon>
        <taxon>Brassicaceae</taxon>
        <taxon>Arabideae</taxon>
        <taxon>Arabis</taxon>
    </lineage>
</organism>
<keyword evidence="6 8" id="KW-0408">Iron</keyword>
<dbReference type="InterPro" id="IPR036396">
    <property type="entry name" value="Cyt_P450_sf"/>
</dbReference>
<name>A0A565BX33_9BRAS</name>
<evidence type="ECO:0000313" key="10">
    <source>
        <dbReference type="Proteomes" id="UP000489600"/>
    </source>
</evidence>
<keyword evidence="10" id="KW-1185">Reference proteome</keyword>
<evidence type="ECO:0000256" key="2">
    <source>
        <dbReference type="ARBA" id="ARBA00010617"/>
    </source>
</evidence>
<dbReference type="GO" id="GO:0020037">
    <property type="term" value="F:heme binding"/>
    <property type="evidence" value="ECO:0007669"/>
    <property type="project" value="InterPro"/>
</dbReference>
<comment type="similarity">
    <text evidence="2 8">Belongs to the cytochrome P450 family.</text>
</comment>
<dbReference type="OrthoDB" id="1470350at2759"/>
<evidence type="ECO:0000256" key="8">
    <source>
        <dbReference type="RuleBase" id="RU000461"/>
    </source>
</evidence>
<evidence type="ECO:0008006" key="11">
    <source>
        <dbReference type="Google" id="ProtNLM"/>
    </source>
</evidence>
<dbReference type="GO" id="GO:0016705">
    <property type="term" value="F:oxidoreductase activity, acting on paired donors, with incorporation or reduction of molecular oxygen"/>
    <property type="evidence" value="ECO:0007669"/>
    <property type="project" value="InterPro"/>
</dbReference>
<accession>A0A565BX33</accession>
<dbReference type="PANTHER" id="PTHR24296">
    <property type="entry name" value="CYTOCHROME P450"/>
    <property type="match status" value="1"/>
</dbReference>
<evidence type="ECO:0000256" key="4">
    <source>
        <dbReference type="ARBA" id="ARBA00022723"/>
    </source>
</evidence>
<dbReference type="Gene3D" id="1.10.630.10">
    <property type="entry name" value="Cytochrome P450"/>
    <property type="match status" value="1"/>
</dbReference>
<evidence type="ECO:0000256" key="6">
    <source>
        <dbReference type="ARBA" id="ARBA00023004"/>
    </source>
</evidence>
<reference evidence="9" key="1">
    <citation type="submission" date="2019-07" db="EMBL/GenBank/DDBJ databases">
        <authorList>
            <person name="Dittberner H."/>
        </authorList>
    </citation>
    <scope>NUCLEOTIDE SEQUENCE [LARGE SCALE GENOMIC DNA]</scope>
</reference>
<dbReference type="GO" id="GO:0004497">
    <property type="term" value="F:monooxygenase activity"/>
    <property type="evidence" value="ECO:0007669"/>
    <property type="project" value="UniProtKB-KW"/>
</dbReference>
<evidence type="ECO:0000256" key="7">
    <source>
        <dbReference type="ARBA" id="ARBA00023033"/>
    </source>
</evidence>
<sequence>MGRMESIRGKDCDRFDPERWIDETNGGFRGENPYKFPVFHAGPRMCLGKEMAYIQIVAAVLERFVVEVPGKKDRPEYLLSMTLRIKGGLFVKVHERS</sequence>
<dbReference type="EMBL" id="CABITT030000005">
    <property type="protein sequence ID" value="VVB05906.1"/>
    <property type="molecule type" value="Genomic_DNA"/>
</dbReference>
<dbReference type="SUPFAM" id="SSF48264">
    <property type="entry name" value="Cytochrome P450"/>
    <property type="match status" value="1"/>
</dbReference>
<evidence type="ECO:0000256" key="5">
    <source>
        <dbReference type="ARBA" id="ARBA00023002"/>
    </source>
</evidence>
<dbReference type="AlphaFoldDB" id="A0A565BX33"/>
<dbReference type="GO" id="GO:0005506">
    <property type="term" value="F:iron ion binding"/>
    <property type="evidence" value="ECO:0007669"/>
    <property type="project" value="InterPro"/>
</dbReference>
<dbReference type="Proteomes" id="UP000489600">
    <property type="component" value="Unassembled WGS sequence"/>
</dbReference>
<keyword evidence="3 8" id="KW-0349">Heme</keyword>
<dbReference type="PROSITE" id="PS00086">
    <property type="entry name" value="CYTOCHROME_P450"/>
    <property type="match status" value="1"/>
</dbReference>
<evidence type="ECO:0000256" key="1">
    <source>
        <dbReference type="ARBA" id="ARBA00001971"/>
    </source>
</evidence>